<proteinExistence type="predicted"/>
<gene>
    <name evidence="1" type="ORF">SAMN04487977_101526</name>
</gene>
<name>A0A1H9AZH4_9SPIR</name>
<evidence type="ECO:0000313" key="1">
    <source>
        <dbReference type="EMBL" id="SEP82156.1"/>
    </source>
</evidence>
<evidence type="ECO:0000313" key="2">
    <source>
        <dbReference type="Proteomes" id="UP000182360"/>
    </source>
</evidence>
<dbReference type="AlphaFoldDB" id="A0A1H9AZH4"/>
<sequence length="45" mass="5412">MNKKKPCKYYEPPTYSTCSICKVEYKYASCYGDKKKCRYKAKEKK</sequence>
<keyword evidence="2" id="KW-1185">Reference proteome</keyword>
<dbReference type="Proteomes" id="UP000182360">
    <property type="component" value="Unassembled WGS sequence"/>
</dbReference>
<protein>
    <submittedName>
        <fullName evidence="1">Uncharacterized protein</fullName>
    </submittedName>
</protein>
<organism evidence="1 2">
    <name type="scientific">Treponema bryantii</name>
    <dbReference type="NCBI Taxonomy" id="163"/>
    <lineage>
        <taxon>Bacteria</taxon>
        <taxon>Pseudomonadati</taxon>
        <taxon>Spirochaetota</taxon>
        <taxon>Spirochaetia</taxon>
        <taxon>Spirochaetales</taxon>
        <taxon>Treponemataceae</taxon>
        <taxon>Treponema</taxon>
    </lineage>
</organism>
<accession>A0A1H9AZH4</accession>
<dbReference type="EMBL" id="FOFU01000001">
    <property type="protein sequence ID" value="SEP82156.1"/>
    <property type="molecule type" value="Genomic_DNA"/>
</dbReference>
<reference evidence="1 2" key="1">
    <citation type="submission" date="2016-10" db="EMBL/GenBank/DDBJ databases">
        <authorList>
            <person name="de Groot N.N."/>
        </authorList>
    </citation>
    <scope>NUCLEOTIDE SEQUENCE [LARGE SCALE GENOMIC DNA]</scope>
    <source>
        <strain evidence="1 2">B25</strain>
    </source>
</reference>